<dbReference type="Pfam" id="PF00355">
    <property type="entry name" value="Rieske"/>
    <property type="match status" value="1"/>
</dbReference>
<keyword evidence="7" id="KW-0411">Iron-sulfur</keyword>
<dbReference type="EMBL" id="CP014135">
    <property type="protein sequence ID" value="AMB85087.1"/>
    <property type="molecule type" value="Genomic_DNA"/>
</dbReference>
<dbReference type="RefSeq" id="WP_017131348.1">
    <property type="nucleotide sequence ID" value="NZ_CP014135.1"/>
</dbReference>
<dbReference type="KEGG" id="pagb:AWM79_07095"/>
<evidence type="ECO:0000256" key="3">
    <source>
        <dbReference type="ARBA" id="ARBA00022723"/>
    </source>
</evidence>
<dbReference type="SUPFAM" id="SSF50022">
    <property type="entry name" value="ISP domain"/>
    <property type="match status" value="1"/>
</dbReference>
<dbReference type="GO" id="GO:0046872">
    <property type="term" value="F:metal ion binding"/>
    <property type="evidence" value="ECO:0007669"/>
    <property type="project" value="UniProtKB-KW"/>
</dbReference>
<evidence type="ECO:0000256" key="6">
    <source>
        <dbReference type="ARBA" id="ARBA00023004"/>
    </source>
</evidence>
<dbReference type="Proteomes" id="UP000063229">
    <property type="component" value="Chromosome"/>
</dbReference>
<dbReference type="InterPro" id="IPR017941">
    <property type="entry name" value="Rieske_2Fe-2S"/>
</dbReference>
<dbReference type="PROSITE" id="PS51296">
    <property type="entry name" value="RIESKE"/>
    <property type="match status" value="1"/>
</dbReference>
<evidence type="ECO:0000256" key="2">
    <source>
        <dbReference type="ARBA" id="ARBA00022714"/>
    </source>
</evidence>
<keyword evidence="6" id="KW-0408">Iron</keyword>
<dbReference type="OrthoDB" id="9800167at2"/>
<evidence type="ECO:0000256" key="4">
    <source>
        <dbReference type="ARBA" id="ARBA00022797"/>
    </source>
</evidence>
<proteinExistence type="inferred from homology"/>
<accession>A0A0X1SZ65</accession>
<protein>
    <submittedName>
        <fullName evidence="9">(2Fe-2S)-binding protein</fullName>
    </submittedName>
</protein>
<keyword evidence="1" id="KW-0813">Transport</keyword>
<evidence type="ECO:0000256" key="5">
    <source>
        <dbReference type="ARBA" id="ARBA00022982"/>
    </source>
</evidence>
<comment type="similarity">
    <text evidence="8">Belongs to the bacterial ring-hydroxylating dioxygenase ferredoxin component family.</text>
</comment>
<dbReference type="GO" id="GO:0051537">
    <property type="term" value="F:2 iron, 2 sulfur cluster binding"/>
    <property type="evidence" value="ECO:0007669"/>
    <property type="project" value="UniProtKB-KW"/>
</dbReference>
<keyword evidence="5" id="KW-0249">Electron transport</keyword>
<dbReference type="PANTHER" id="PTHR21496">
    <property type="entry name" value="FERREDOXIN-RELATED"/>
    <property type="match status" value="1"/>
</dbReference>
<dbReference type="STRING" id="46677.AWM79_07095"/>
<dbReference type="Gene3D" id="2.102.10.10">
    <property type="entry name" value="Rieske [2Fe-2S] iron-sulphur domain"/>
    <property type="match status" value="1"/>
</dbReference>
<name>A0A0X1SZ65_PSEAA</name>
<keyword evidence="10" id="KW-1185">Reference proteome</keyword>
<keyword evidence="3" id="KW-0479">Metal-binding</keyword>
<sequence length="106" mass="11740">MSETPTKRVRICRTDEVEPGNALYVEAGDLELAVFNIDGEFYVTDDRCTHGPGSLSEGYLDECVIECDFHNGKFDVRTGEVLAPPCMVPLKTYQVVVQGDVVLIEL</sequence>
<evidence type="ECO:0000256" key="8">
    <source>
        <dbReference type="ARBA" id="ARBA00038001"/>
    </source>
</evidence>
<evidence type="ECO:0000256" key="7">
    <source>
        <dbReference type="ARBA" id="ARBA00023014"/>
    </source>
</evidence>
<dbReference type="AlphaFoldDB" id="A0A0X1SZ65"/>
<evidence type="ECO:0000256" key="1">
    <source>
        <dbReference type="ARBA" id="ARBA00022448"/>
    </source>
</evidence>
<dbReference type="CDD" id="cd03528">
    <property type="entry name" value="Rieske_RO_ferredoxin"/>
    <property type="match status" value="1"/>
</dbReference>
<organism evidence="9 10">
    <name type="scientific">Pseudomonas agarici</name>
    <dbReference type="NCBI Taxonomy" id="46677"/>
    <lineage>
        <taxon>Bacteria</taxon>
        <taxon>Pseudomonadati</taxon>
        <taxon>Pseudomonadota</taxon>
        <taxon>Gammaproteobacteria</taxon>
        <taxon>Pseudomonadales</taxon>
        <taxon>Pseudomonadaceae</taxon>
        <taxon>Pseudomonas</taxon>
    </lineage>
</organism>
<evidence type="ECO:0000313" key="9">
    <source>
        <dbReference type="EMBL" id="AMB85087.1"/>
    </source>
</evidence>
<evidence type="ECO:0000313" key="10">
    <source>
        <dbReference type="Proteomes" id="UP000063229"/>
    </source>
</evidence>
<dbReference type="PANTHER" id="PTHR21496:SF23">
    <property type="entry name" value="3-PHENYLPROPIONATE_CINNAMIC ACID DIOXYGENASE FERREDOXIN SUBUNIT"/>
    <property type="match status" value="1"/>
</dbReference>
<keyword evidence="2" id="KW-0001">2Fe-2S</keyword>
<dbReference type="InterPro" id="IPR036922">
    <property type="entry name" value="Rieske_2Fe-2S_sf"/>
</dbReference>
<reference evidence="9 10" key="1">
    <citation type="submission" date="2016-01" db="EMBL/GenBank/DDBJ databases">
        <authorList>
            <person name="McClelland M."/>
            <person name="Jain A."/>
            <person name="Saraogi P."/>
            <person name="Mendelson R."/>
            <person name="Westerman R."/>
            <person name="SanMiguel P."/>
            <person name="Csonka L."/>
        </authorList>
    </citation>
    <scope>NUCLEOTIDE SEQUENCE [LARGE SCALE GENOMIC DNA]</scope>
    <source>
        <strain evidence="9 10">NCPPB 2472</strain>
    </source>
</reference>
<gene>
    <name evidence="9" type="ORF">AWM79_07095</name>
</gene>
<keyword evidence="4" id="KW-0058">Aromatic hydrocarbons catabolism</keyword>